<dbReference type="GO" id="GO:0005886">
    <property type="term" value="C:plasma membrane"/>
    <property type="evidence" value="ECO:0007669"/>
    <property type="project" value="UniProtKB-SubCell"/>
</dbReference>
<dbReference type="InterPro" id="IPR036429">
    <property type="entry name" value="SpoA-like_sf"/>
</dbReference>
<comment type="similarity">
    <text evidence="1 7">Belongs to the FliN/MopA/SpaO family.</text>
</comment>
<keyword evidence="3 7" id="KW-1003">Cell membrane</keyword>
<organism evidence="10 11">
    <name type="scientific">Gilliamella apicola</name>
    <dbReference type="NCBI Taxonomy" id="1196095"/>
    <lineage>
        <taxon>Bacteria</taxon>
        <taxon>Pseudomonadati</taxon>
        <taxon>Pseudomonadota</taxon>
        <taxon>Gammaproteobacteria</taxon>
        <taxon>Orbales</taxon>
        <taxon>Orbaceae</taxon>
        <taxon>Gilliamella</taxon>
    </lineage>
</organism>
<dbReference type="NCBIfam" id="TIGR02480">
    <property type="entry name" value="fliN"/>
    <property type="match status" value="1"/>
</dbReference>
<comment type="subcellular location">
    <subcellularLocation>
        <location evidence="7">Cell membrane</location>
        <topology evidence="7">Peripheral membrane protein</topology>
        <orientation evidence="7">Cytoplasmic side</orientation>
    </subcellularLocation>
    <subcellularLocation>
        <location evidence="7">Bacterial flagellum basal body</location>
    </subcellularLocation>
</comment>
<dbReference type="PRINTS" id="PR00956">
    <property type="entry name" value="FLGMOTORFLIN"/>
</dbReference>
<dbReference type="SUPFAM" id="SSF101801">
    <property type="entry name" value="Surface presentation of antigens (SPOA)"/>
    <property type="match status" value="1"/>
</dbReference>
<feature type="compositionally biased region" description="Polar residues" evidence="8">
    <location>
        <begin position="1"/>
        <end position="16"/>
    </location>
</feature>
<evidence type="ECO:0000256" key="6">
    <source>
        <dbReference type="ARBA" id="ARBA00023136"/>
    </source>
</evidence>
<keyword evidence="10" id="KW-0969">Cilium</keyword>
<keyword evidence="4 7" id="KW-0145">Chemotaxis</keyword>
<evidence type="ECO:0000256" key="1">
    <source>
        <dbReference type="ARBA" id="ARBA00009226"/>
    </source>
</evidence>
<dbReference type="GO" id="GO:0003774">
    <property type="term" value="F:cytoskeletal motor activity"/>
    <property type="evidence" value="ECO:0007669"/>
    <property type="project" value="UniProtKB-UniRule"/>
</dbReference>
<dbReference type="PANTHER" id="PTHR43484:SF1">
    <property type="entry name" value="FLAGELLAR MOTOR SWITCH PROTEIN FLIN"/>
    <property type="match status" value="1"/>
</dbReference>
<dbReference type="EMBL" id="VMHL01000005">
    <property type="protein sequence ID" value="TSJ88291.1"/>
    <property type="molecule type" value="Genomic_DNA"/>
</dbReference>
<keyword evidence="7" id="KW-0975">Bacterial flagellum</keyword>
<gene>
    <name evidence="10" type="primary">fliN</name>
    <name evidence="10" type="ORF">FPQ14_10070</name>
</gene>
<evidence type="ECO:0000256" key="2">
    <source>
        <dbReference type="ARBA" id="ARBA00021897"/>
    </source>
</evidence>
<evidence type="ECO:0000313" key="10">
    <source>
        <dbReference type="EMBL" id="TSJ88291.1"/>
    </source>
</evidence>
<keyword evidence="6 7" id="KW-0472">Membrane</keyword>
<evidence type="ECO:0000256" key="4">
    <source>
        <dbReference type="ARBA" id="ARBA00022500"/>
    </source>
</evidence>
<feature type="domain" description="Flagellar motor switch protein FliN-like C-terminal" evidence="9">
    <location>
        <begin position="45"/>
        <end position="115"/>
    </location>
</feature>
<evidence type="ECO:0000256" key="3">
    <source>
        <dbReference type="ARBA" id="ARBA00022475"/>
    </source>
</evidence>
<dbReference type="InterPro" id="IPR051469">
    <property type="entry name" value="FliN/MopA/SpaO"/>
</dbReference>
<evidence type="ECO:0000256" key="7">
    <source>
        <dbReference type="RuleBase" id="RU362074"/>
    </source>
</evidence>
<dbReference type="GO" id="GO:0006935">
    <property type="term" value="P:chemotaxis"/>
    <property type="evidence" value="ECO:0007669"/>
    <property type="project" value="UniProtKB-KW"/>
</dbReference>
<proteinExistence type="inferred from homology"/>
<comment type="function">
    <text evidence="7">FliN is one of three proteins (FliG, FliN, FliM) that form the rotor-mounted switch complex (C ring), located at the base of the basal body. This complex interacts with the CheY and CheZ chemotaxis proteins, in addition to contacting components of the motor that determine the direction of flagellar rotation.</text>
</comment>
<evidence type="ECO:0000256" key="5">
    <source>
        <dbReference type="ARBA" id="ARBA00022779"/>
    </source>
</evidence>
<keyword evidence="5 7" id="KW-0283">Flagellar rotation</keyword>
<evidence type="ECO:0000256" key="8">
    <source>
        <dbReference type="SAM" id="MobiDB-lite"/>
    </source>
</evidence>
<dbReference type="InterPro" id="IPR012826">
    <property type="entry name" value="FliN"/>
</dbReference>
<dbReference type="GO" id="GO:0009425">
    <property type="term" value="C:bacterial-type flagellum basal body"/>
    <property type="evidence" value="ECO:0007669"/>
    <property type="project" value="UniProtKB-SubCell"/>
</dbReference>
<dbReference type="Gene3D" id="2.30.330.10">
    <property type="entry name" value="SpoA-like"/>
    <property type="match status" value="1"/>
</dbReference>
<protein>
    <recommendedName>
        <fullName evidence="2 7">Flagellar motor switch protein FliN</fullName>
    </recommendedName>
</protein>
<dbReference type="PANTHER" id="PTHR43484">
    <property type="match status" value="1"/>
</dbReference>
<dbReference type="AlphaFoldDB" id="A0A556RHA3"/>
<feature type="region of interest" description="Disordered" evidence="8">
    <location>
        <begin position="1"/>
        <end position="22"/>
    </location>
</feature>
<comment type="caution">
    <text evidence="10">The sequence shown here is derived from an EMBL/GenBank/DDBJ whole genome shotgun (WGS) entry which is preliminary data.</text>
</comment>
<dbReference type="InterPro" id="IPR001172">
    <property type="entry name" value="FliN_T3SS_HrcQb"/>
</dbReference>
<sequence>MSDMPNNSDNSQPTNLTDEESVTAEAIFETLSPQPLDVNKQDINLILDIPVNLSVELGRTKMAIKDLLNLTQGSVIALDGLAGESLDILINGYLIAQGEIVVVGDNYGVRITDIITPSERVRRLSR</sequence>
<name>A0A556RHA3_9GAMM</name>
<accession>A0A556RHA3</accession>
<reference evidence="10 11" key="1">
    <citation type="submission" date="2019-07" db="EMBL/GenBank/DDBJ databases">
        <title>Gilliamella genomes.</title>
        <authorList>
            <person name="Zheng H."/>
        </authorList>
    </citation>
    <scope>NUCLEOTIDE SEQUENCE [LARGE SCALE GENOMIC DNA]</scope>
    <source>
        <strain evidence="10 11">W8131</strain>
    </source>
</reference>
<dbReference type="Pfam" id="PF01052">
    <property type="entry name" value="FliMN_C"/>
    <property type="match status" value="1"/>
</dbReference>
<keyword evidence="10" id="KW-0282">Flagellum</keyword>
<dbReference type="InterPro" id="IPR001543">
    <property type="entry name" value="FliN-like_C"/>
</dbReference>
<evidence type="ECO:0000259" key="9">
    <source>
        <dbReference type="Pfam" id="PF01052"/>
    </source>
</evidence>
<dbReference type="Proteomes" id="UP000319138">
    <property type="component" value="Unassembled WGS sequence"/>
</dbReference>
<keyword evidence="10" id="KW-0966">Cell projection</keyword>
<dbReference type="GO" id="GO:0071973">
    <property type="term" value="P:bacterial-type flagellum-dependent cell motility"/>
    <property type="evidence" value="ECO:0007669"/>
    <property type="project" value="UniProtKB-UniRule"/>
</dbReference>
<evidence type="ECO:0000313" key="11">
    <source>
        <dbReference type="Proteomes" id="UP000319138"/>
    </source>
</evidence>